<comment type="cofactor">
    <cofactor evidence="3">
        <name>Zn(2+)</name>
        <dbReference type="ChEBI" id="CHEBI:29105"/>
    </cofactor>
    <text evidence="3">Binds 1 divalent metal cation per subunit.</text>
</comment>
<evidence type="ECO:0000313" key="6">
    <source>
        <dbReference type="Proteomes" id="UP000575241"/>
    </source>
</evidence>
<feature type="binding site" evidence="3">
    <location>
        <position position="301"/>
    </location>
    <ligand>
        <name>substrate</name>
    </ligand>
</feature>
<feature type="binding site" evidence="3">
    <location>
        <position position="348"/>
    </location>
    <ligand>
        <name>a divalent metal cation</name>
        <dbReference type="ChEBI" id="CHEBI:60240"/>
    </ligand>
</feature>
<dbReference type="GO" id="GO:0016829">
    <property type="term" value="F:lyase activity"/>
    <property type="evidence" value="ECO:0007669"/>
    <property type="project" value="InterPro"/>
</dbReference>
<dbReference type="RefSeq" id="WP_184161726.1">
    <property type="nucleotide sequence ID" value="NZ_JACHLN010000001.1"/>
</dbReference>
<dbReference type="Pfam" id="PF01081">
    <property type="entry name" value="Aldolase"/>
    <property type="match status" value="1"/>
</dbReference>
<feature type="domain" description="SMP-30/Gluconolactonase/LRE-like region" evidence="4">
    <location>
        <begin position="225"/>
        <end position="453"/>
    </location>
</feature>
<feature type="binding site" evidence="3">
    <location>
        <position position="299"/>
    </location>
    <ligand>
        <name>substrate</name>
    </ligand>
</feature>
<protein>
    <submittedName>
        <fullName evidence="5">Entner-Doudoroff aldolase</fullName>
    </submittedName>
</protein>
<dbReference type="AlphaFoldDB" id="A0A7W7JXT2"/>
<dbReference type="PRINTS" id="PR01790">
    <property type="entry name" value="SMP30FAMILY"/>
</dbReference>
<keyword evidence="3" id="KW-0862">Zinc</keyword>
<dbReference type="PANTHER" id="PTHR10907">
    <property type="entry name" value="REGUCALCIN"/>
    <property type="match status" value="1"/>
</dbReference>
<dbReference type="Gene3D" id="3.20.20.70">
    <property type="entry name" value="Aldolase class I"/>
    <property type="match status" value="1"/>
</dbReference>
<dbReference type="NCBIfam" id="NF006600">
    <property type="entry name" value="PRK09140.1"/>
    <property type="match status" value="1"/>
</dbReference>
<dbReference type="InterPro" id="IPR013785">
    <property type="entry name" value="Aldolase_TIM"/>
</dbReference>
<dbReference type="InterPro" id="IPR011042">
    <property type="entry name" value="6-blade_b-propeller_TolB-like"/>
</dbReference>
<evidence type="ECO:0000256" key="2">
    <source>
        <dbReference type="PIRSR" id="PIRSR605511-1"/>
    </source>
</evidence>
<dbReference type="InterPro" id="IPR005511">
    <property type="entry name" value="SMP-30"/>
</dbReference>
<accession>A0A7W7JXT2</accession>
<dbReference type="InterPro" id="IPR000887">
    <property type="entry name" value="Aldlse_KDPG_KHG"/>
</dbReference>
<organism evidence="5 6">
    <name type="scientific">Sphingomonas kyeonggiensis</name>
    <dbReference type="NCBI Taxonomy" id="1268553"/>
    <lineage>
        <taxon>Bacteria</taxon>
        <taxon>Pseudomonadati</taxon>
        <taxon>Pseudomonadota</taxon>
        <taxon>Alphaproteobacteria</taxon>
        <taxon>Sphingomonadales</taxon>
        <taxon>Sphingomonadaceae</taxon>
        <taxon>Sphingomonas</taxon>
    </lineage>
</organism>
<comment type="caution">
    <text evidence="5">The sequence shown here is derived from an EMBL/GenBank/DDBJ whole genome shotgun (WGS) entry which is preliminary data.</text>
</comment>
<reference evidence="5 6" key="1">
    <citation type="submission" date="2020-08" db="EMBL/GenBank/DDBJ databases">
        <title>Functional genomics of gut bacteria from endangered species of beetles.</title>
        <authorList>
            <person name="Carlos-Shanley C."/>
        </authorList>
    </citation>
    <scope>NUCLEOTIDE SEQUENCE [LARGE SCALE GENOMIC DNA]</scope>
    <source>
        <strain evidence="5 6">S00224</strain>
    </source>
</reference>
<keyword evidence="6" id="KW-1185">Reference proteome</keyword>
<feature type="binding site" evidence="3">
    <location>
        <position position="398"/>
    </location>
    <ligand>
        <name>a divalent metal cation</name>
        <dbReference type="ChEBI" id="CHEBI:60240"/>
    </ligand>
</feature>
<proteinExistence type="inferred from homology"/>
<dbReference type="SUPFAM" id="SSF63829">
    <property type="entry name" value="Calcium-dependent phosphotriesterase"/>
    <property type="match status" value="1"/>
</dbReference>
<sequence length="493" mass="50863">MSDGAAARLDAALAELPIVAILRGLRAEEAVAVVDALYDAGIRIAEVPLNSPDPFDTIALLCREFGDRMAIGAGTVTDPEQVRKLAACGATICVSPNIDAAVIGEALRLGLVPLPGCATPSEAFAALAAGGRHLKFFPAAGHEGDIAALRTVLPKHVAVLAVGGVGPANIPALREAGCSGFGIGSDLYKPGRSAEEVGARAGALIRAIRHAPRARLIANPQAIIGESPVVQGDTVTWTDPVRRRVYRFAEGEVTEQPTERSIFGLAELPDSRIAGTLESAFCTLDGTTGPQAEIGPGCRFNDLTVDPKGGLWGGTMHKAILAGRGAIFHAAGPEAAPRRVAEGLGVPNGMAFSEDGRTLFVIDTLSRTLIAYPADIDAGTLGEPVIVSDFMNLPGKPDGMTRAADGRFFVAMWGGGCVAELAPDGAMLRSIAVPAPNLSSAALAGDTLYVTSSRMRLSPAQLEAFPASGGLFAIDLTGGGSARHTRSKETRTE</sequence>
<keyword evidence="3" id="KW-0479">Metal-binding</keyword>
<evidence type="ECO:0000256" key="3">
    <source>
        <dbReference type="PIRSR" id="PIRSR605511-2"/>
    </source>
</evidence>
<feature type="binding site" evidence="3">
    <location>
        <position position="226"/>
    </location>
    <ligand>
        <name>a divalent metal cation</name>
        <dbReference type="ChEBI" id="CHEBI:60240"/>
    </ligand>
</feature>
<dbReference type="SUPFAM" id="SSF51569">
    <property type="entry name" value="Aldolase"/>
    <property type="match status" value="1"/>
</dbReference>
<comment type="similarity">
    <text evidence="1">Belongs to the SMP-30/CGR1 family.</text>
</comment>
<gene>
    <name evidence="5" type="ORF">HNP52_000388</name>
</gene>
<evidence type="ECO:0000313" key="5">
    <source>
        <dbReference type="EMBL" id="MBB4837337.1"/>
    </source>
</evidence>
<dbReference type="Proteomes" id="UP000575241">
    <property type="component" value="Unassembled WGS sequence"/>
</dbReference>
<dbReference type="InterPro" id="IPR013658">
    <property type="entry name" value="SGL"/>
</dbReference>
<dbReference type="Gene3D" id="2.120.10.30">
    <property type="entry name" value="TolB, C-terminal domain"/>
    <property type="match status" value="1"/>
</dbReference>
<feature type="active site" description="Proton donor/acceptor" evidence="2">
    <location>
        <position position="398"/>
    </location>
</feature>
<dbReference type="GO" id="GO:0019853">
    <property type="term" value="P:L-ascorbic acid biosynthetic process"/>
    <property type="evidence" value="ECO:0007669"/>
    <property type="project" value="TreeGrafter"/>
</dbReference>
<dbReference type="GO" id="GO:0005509">
    <property type="term" value="F:calcium ion binding"/>
    <property type="evidence" value="ECO:0007669"/>
    <property type="project" value="TreeGrafter"/>
</dbReference>
<evidence type="ECO:0000259" key="4">
    <source>
        <dbReference type="Pfam" id="PF08450"/>
    </source>
</evidence>
<dbReference type="PANTHER" id="PTHR10907:SF47">
    <property type="entry name" value="REGUCALCIN"/>
    <property type="match status" value="1"/>
</dbReference>
<dbReference type="GO" id="GO:0004341">
    <property type="term" value="F:gluconolactonase activity"/>
    <property type="evidence" value="ECO:0007669"/>
    <property type="project" value="TreeGrafter"/>
</dbReference>
<dbReference type="EMBL" id="JACHLN010000001">
    <property type="protein sequence ID" value="MBB4837337.1"/>
    <property type="molecule type" value="Genomic_DNA"/>
</dbReference>
<dbReference type="CDD" id="cd00452">
    <property type="entry name" value="KDPG_aldolase"/>
    <property type="match status" value="1"/>
</dbReference>
<evidence type="ECO:0000256" key="1">
    <source>
        <dbReference type="ARBA" id="ARBA00008853"/>
    </source>
</evidence>
<name>A0A7W7JXT2_9SPHN</name>
<dbReference type="Pfam" id="PF08450">
    <property type="entry name" value="SGL"/>
    <property type="match status" value="1"/>
</dbReference>